<evidence type="ECO:0000313" key="1">
    <source>
        <dbReference type="EMBL" id="EMG49581.1"/>
    </source>
</evidence>
<evidence type="ECO:0000313" key="2">
    <source>
        <dbReference type="Proteomes" id="UP000011777"/>
    </source>
</evidence>
<accession>M3ISP8</accession>
<proteinExistence type="predicted"/>
<name>M3ISP8_CANMX</name>
<reference evidence="1 2" key="1">
    <citation type="submission" date="2013-02" db="EMBL/GenBank/DDBJ databases">
        <title>Genome sequence of Candida maltosa Xu316, a potential industrial strain for xylitol and ethanol production.</title>
        <authorList>
            <person name="Yu J."/>
            <person name="Wang Q."/>
            <person name="Geng X."/>
            <person name="Bao W."/>
            <person name="He P."/>
            <person name="Cai J."/>
        </authorList>
    </citation>
    <scope>NUCLEOTIDE SEQUENCE [LARGE SCALE GENOMIC DNA]</scope>
    <source>
        <strain evidence="2">Xu316</strain>
    </source>
</reference>
<dbReference type="InterPro" id="IPR032675">
    <property type="entry name" value="LRR_dom_sf"/>
</dbReference>
<protein>
    <submittedName>
        <fullName evidence="1">Uncharacterized protein</fullName>
    </submittedName>
</protein>
<gene>
    <name evidence="1" type="ORF">G210_5614</name>
</gene>
<organism evidence="1 2">
    <name type="scientific">Candida maltosa (strain Xu316)</name>
    <name type="common">Yeast</name>
    <dbReference type="NCBI Taxonomy" id="1245528"/>
    <lineage>
        <taxon>Eukaryota</taxon>
        <taxon>Fungi</taxon>
        <taxon>Dikarya</taxon>
        <taxon>Ascomycota</taxon>
        <taxon>Saccharomycotina</taxon>
        <taxon>Pichiomycetes</taxon>
        <taxon>Debaryomycetaceae</taxon>
        <taxon>Candida/Lodderomyces clade</taxon>
        <taxon>Candida</taxon>
    </lineage>
</organism>
<dbReference type="Proteomes" id="UP000011777">
    <property type="component" value="Unassembled WGS sequence"/>
</dbReference>
<dbReference type="HOGENOM" id="CLU_926058_0_0_1"/>
<sequence length="301" mass="35254">FKFPDDSFNPEFVGTFPKSLRNLYVGTDELLGDEPVFKQFQFLENLSLRYASVDLLQYLPPSLSKLETDQFYVDNDPDPTAPVLPCLKTFVPNTVFYEENYTLEPVFRQMPNLKTFLARETSIPNLADLHLPTSLTFMFLSNIKTFQNFTQYENLRELGLFDCEFPVEAFKDANTFPNMIRFGYFGHGRPWITVDNLVFPKNLRFFQIQASISIEKWTLPKSLRRLELRGIDVGEDFEFNFPSGIYHLEIIDTQLQGLDDVMFPSELAILRIMKNEHLRHIFIRASFKKWLANLESICKYM</sequence>
<dbReference type="AlphaFoldDB" id="M3ISP8"/>
<keyword evidence="2" id="KW-1185">Reference proteome</keyword>
<dbReference type="SUPFAM" id="SSF52058">
    <property type="entry name" value="L domain-like"/>
    <property type="match status" value="1"/>
</dbReference>
<dbReference type="OrthoDB" id="4027637at2759"/>
<dbReference type="EMBL" id="AOGT01000591">
    <property type="protein sequence ID" value="EMG49581.1"/>
    <property type="molecule type" value="Genomic_DNA"/>
</dbReference>
<dbReference type="Gene3D" id="3.80.10.10">
    <property type="entry name" value="Ribonuclease Inhibitor"/>
    <property type="match status" value="1"/>
</dbReference>
<comment type="caution">
    <text evidence="1">The sequence shown here is derived from an EMBL/GenBank/DDBJ whole genome shotgun (WGS) entry which is preliminary data.</text>
</comment>
<feature type="non-terminal residue" evidence="1">
    <location>
        <position position="1"/>
    </location>
</feature>